<dbReference type="InterPro" id="IPR010982">
    <property type="entry name" value="Lambda_DNA-bd_dom_sf"/>
</dbReference>
<dbReference type="SUPFAM" id="SSF47413">
    <property type="entry name" value="lambda repressor-like DNA-binding domains"/>
    <property type="match status" value="1"/>
</dbReference>
<dbReference type="Gene3D" id="3.40.50.2300">
    <property type="match status" value="1"/>
</dbReference>
<dbReference type="InterPro" id="IPR028082">
    <property type="entry name" value="Peripla_BP_I"/>
</dbReference>
<keyword evidence="2" id="KW-0238">DNA-binding</keyword>
<dbReference type="Gene3D" id="1.10.260.40">
    <property type="entry name" value="lambda repressor-like DNA-binding domains"/>
    <property type="match status" value="1"/>
</dbReference>
<dbReference type="GO" id="GO:0003700">
    <property type="term" value="F:DNA-binding transcription factor activity"/>
    <property type="evidence" value="ECO:0007669"/>
    <property type="project" value="TreeGrafter"/>
</dbReference>
<dbReference type="PROSITE" id="PS50932">
    <property type="entry name" value="HTH_LACI_2"/>
    <property type="match status" value="1"/>
</dbReference>
<reference evidence="5 6" key="1">
    <citation type="submission" date="2017-05" db="EMBL/GenBank/DDBJ databases">
        <title>The complete genome sequence of Deinococcus ficus isolated from the rhizosphere of the Ficus religiosa L. in Taiwan.</title>
        <authorList>
            <person name="Wu K.-M."/>
            <person name="Liao T.-L."/>
            <person name="Liu Y.-M."/>
            <person name="Young C.-C."/>
            <person name="Tsai S.-F."/>
        </authorList>
    </citation>
    <scope>NUCLEOTIDE SEQUENCE [LARGE SCALE GENOMIC DNA]</scope>
    <source>
        <strain evidence="5 6">CC-FR2-10</strain>
        <plasmid evidence="6">pdfi2</plasmid>
    </source>
</reference>
<dbReference type="RefSeq" id="WP_027462290.1">
    <property type="nucleotide sequence ID" value="NZ_CP021083.1"/>
</dbReference>
<protein>
    <submittedName>
        <fullName evidence="5">LacI family transcriptional regulator</fullName>
    </submittedName>
</protein>
<evidence type="ECO:0000313" key="5">
    <source>
        <dbReference type="EMBL" id="ASN83088.1"/>
    </source>
</evidence>
<dbReference type="InterPro" id="IPR000843">
    <property type="entry name" value="HTH_LacI"/>
</dbReference>
<evidence type="ECO:0000256" key="1">
    <source>
        <dbReference type="ARBA" id="ARBA00023015"/>
    </source>
</evidence>
<keyword evidence="5" id="KW-0614">Plasmid</keyword>
<keyword evidence="6" id="KW-1185">Reference proteome</keyword>
<dbReference type="InterPro" id="IPR046335">
    <property type="entry name" value="LacI/GalR-like_sensor"/>
</dbReference>
<keyword evidence="3" id="KW-0804">Transcription</keyword>
<geneLocation type="plasmid" evidence="6">
    <name>pdfi2</name>
</geneLocation>
<evidence type="ECO:0000256" key="2">
    <source>
        <dbReference type="ARBA" id="ARBA00023125"/>
    </source>
</evidence>
<dbReference type="AlphaFoldDB" id="A0A221T2F6"/>
<dbReference type="GO" id="GO:0000976">
    <property type="term" value="F:transcription cis-regulatory region binding"/>
    <property type="evidence" value="ECO:0007669"/>
    <property type="project" value="TreeGrafter"/>
</dbReference>
<dbReference type="Proteomes" id="UP000259030">
    <property type="component" value="Plasmid pDFI2"/>
</dbReference>
<dbReference type="EMBL" id="CP021083">
    <property type="protein sequence ID" value="ASN83088.1"/>
    <property type="molecule type" value="Genomic_DNA"/>
</dbReference>
<dbReference type="PANTHER" id="PTHR30146">
    <property type="entry name" value="LACI-RELATED TRANSCRIPTIONAL REPRESSOR"/>
    <property type="match status" value="1"/>
</dbReference>
<sequence>MKKSISNRDVERIAQHARLEPCQVRQALALRGEVPAEIVEQVMASARALRYTISARDRVAMAANTSVATVNRAYRPDARHLVRPDLLRHIEEEAARLGYTPDLVAQARRNQGSPIVALCVEMSHLFNPYHAQMLFHLMRAVLDRGLHPVITPVTDPGSLPDLAQSGVTSSMVLWEGPHTGQHVRLLAATGRRAVMIGRDEALPSVAPDWSTASATLTRRALEAGYDVLHLGYFSRDRWLTGARLEGVARALHAHDGPWPELRLWTDPGLNRADAAARLRQRDQHHAADLLEHLNATPGALEPRSALPASAIPTELMTELNTRIGERGQRVALLGMSDITARQLLRLLSTEQPDWQLGAQVGLVGYDNIEPLLGYLDPVLTTVAYDMEVLAQCVADRAAAGDRHGDLPPFATVPTQVIDRHSL</sequence>
<dbReference type="SUPFAM" id="SSF53822">
    <property type="entry name" value="Periplasmic binding protein-like I"/>
    <property type="match status" value="2"/>
</dbReference>
<organism evidence="5 6">
    <name type="scientific">Deinococcus ficus</name>
    <dbReference type="NCBI Taxonomy" id="317577"/>
    <lineage>
        <taxon>Bacteria</taxon>
        <taxon>Thermotogati</taxon>
        <taxon>Deinococcota</taxon>
        <taxon>Deinococci</taxon>
        <taxon>Deinococcales</taxon>
        <taxon>Deinococcaceae</taxon>
        <taxon>Deinococcus</taxon>
    </lineage>
</organism>
<gene>
    <name evidence="5" type="ORF">DFI_18115</name>
</gene>
<keyword evidence="1" id="KW-0805">Transcription regulation</keyword>
<dbReference type="Pfam" id="PF13377">
    <property type="entry name" value="Peripla_BP_3"/>
    <property type="match status" value="1"/>
</dbReference>
<evidence type="ECO:0000259" key="4">
    <source>
        <dbReference type="PROSITE" id="PS50932"/>
    </source>
</evidence>
<accession>A0A221T2F6</accession>
<dbReference type="KEGG" id="dfc:DFI_18115"/>
<feature type="domain" description="HTH lacI-type" evidence="4">
    <location>
        <begin position="59"/>
        <end position="110"/>
    </location>
</feature>
<dbReference type="PANTHER" id="PTHR30146:SF109">
    <property type="entry name" value="HTH-TYPE TRANSCRIPTIONAL REGULATOR GALS"/>
    <property type="match status" value="1"/>
</dbReference>
<evidence type="ECO:0000313" key="6">
    <source>
        <dbReference type="Proteomes" id="UP000259030"/>
    </source>
</evidence>
<proteinExistence type="predicted"/>
<evidence type="ECO:0000256" key="3">
    <source>
        <dbReference type="ARBA" id="ARBA00023163"/>
    </source>
</evidence>
<name>A0A221T2F6_9DEIO</name>